<feature type="region of interest" description="Disordered" evidence="1">
    <location>
        <begin position="75"/>
        <end position="102"/>
    </location>
</feature>
<accession>A0AAE0E5Y3</accession>
<name>A0AAE0E5Y3_9ROSI</name>
<evidence type="ECO:0000313" key="3">
    <source>
        <dbReference type="Proteomes" id="UP001281410"/>
    </source>
</evidence>
<evidence type="ECO:0000313" key="2">
    <source>
        <dbReference type="EMBL" id="KAK3212074.1"/>
    </source>
</evidence>
<gene>
    <name evidence="2" type="ORF">Dsin_016780</name>
</gene>
<dbReference type="EMBL" id="JANJYJ010000005">
    <property type="protein sequence ID" value="KAK3212074.1"/>
    <property type="molecule type" value="Genomic_DNA"/>
</dbReference>
<evidence type="ECO:0000256" key="1">
    <source>
        <dbReference type="SAM" id="MobiDB-lite"/>
    </source>
</evidence>
<dbReference type="AlphaFoldDB" id="A0AAE0E5Y3"/>
<dbReference type="Proteomes" id="UP001281410">
    <property type="component" value="Unassembled WGS sequence"/>
</dbReference>
<reference evidence="2" key="1">
    <citation type="journal article" date="2023" name="Plant J.">
        <title>Genome sequences and population genomics provide insights into the demographic history, inbreeding, and mutation load of two 'living fossil' tree species of Dipteronia.</title>
        <authorList>
            <person name="Feng Y."/>
            <person name="Comes H.P."/>
            <person name="Chen J."/>
            <person name="Zhu S."/>
            <person name="Lu R."/>
            <person name="Zhang X."/>
            <person name="Li P."/>
            <person name="Qiu J."/>
            <person name="Olsen K.M."/>
            <person name="Qiu Y."/>
        </authorList>
    </citation>
    <scope>NUCLEOTIDE SEQUENCE</scope>
    <source>
        <strain evidence="2">NBL</strain>
    </source>
</reference>
<comment type="caution">
    <text evidence="2">The sequence shown here is derived from an EMBL/GenBank/DDBJ whole genome shotgun (WGS) entry which is preliminary data.</text>
</comment>
<proteinExistence type="predicted"/>
<feature type="compositionally biased region" description="Polar residues" evidence="1">
    <location>
        <begin position="75"/>
        <end position="85"/>
    </location>
</feature>
<sequence>MKASPVCDQNLNVPWPEYIEAAPHGIIMEQVDNEIGNKNGSKCGQSVVSMIGTYEDQNSDNSDGIEGMVFTSDSKVTQRGVSTTATHEELSAGQSPLACREG</sequence>
<protein>
    <submittedName>
        <fullName evidence="2">Uncharacterized protein</fullName>
    </submittedName>
</protein>
<organism evidence="2 3">
    <name type="scientific">Dipteronia sinensis</name>
    <dbReference type="NCBI Taxonomy" id="43782"/>
    <lineage>
        <taxon>Eukaryota</taxon>
        <taxon>Viridiplantae</taxon>
        <taxon>Streptophyta</taxon>
        <taxon>Embryophyta</taxon>
        <taxon>Tracheophyta</taxon>
        <taxon>Spermatophyta</taxon>
        <taxon>Magnoliopsida</taxon>
        <taxon>eudicotyledons</taxon>
        <taxon>Gunneridae</taxon>
        <taxon>Pentapetalae</taxon>
        <taxon>rosids</taxon>
        <taxon>malvids</taxon>
        <taxon>Sapindales</taxon>
        <taxon>Sapindaceae</taxon>
        <taxon>Hippocastanoideae</taxon>
        <taxon>Acereae</taxon>
        <taxon>Dipteronia</taxon>
    </lineage>
</organism>
<keyword evidence="3" id="KW-1185">Reference proteome</keyword>